<evidence type="ECO:0000313" key="5">
    <source>
        <dbReference type="EMBL" id="RTR32603.1"/>
    </source>
</evidence>
<dbReference type="Pfam" id="PF05130">
    <property type="entry name" value="FlgN"/>
    <property type="match status" value="1"/>
</dbReference>
<evidence type="ECO:0000256" key="1">
    <source>
        <dbReference type="ARBA" id="ARBA00002397"/>
    </source>
</evidence>
<comment type="function">
    <text evidence="1">Required for the efficient initiation of filament assembly.</text>
</comment>
<comment type="similarity">
    <text evidence="2">Belongs to the FlgN family.</text>
</comment>
<keyword evidence="4" id="KW-0175">Coiled coil</keyword>
<evidence type="ECO:0000256" key="4">
    <source>
        <dbReference type="SAM" id="Coils"/>
    </source>
</evidence>
<evidence type="ECO:0000256" key="3">
    <source>
        <dbReference type="ARBA" id="ARBA00022795"/>
    </source>
</evidence>
<dbReference type="AlphaFoldDB" id="A0A3S0KJW7"/>
<feature type="coiled-coil region" evidence="4">
    <location>
        <begin position="73"/>
        <end position="100"/>
    </location>
</feature>
<dbReference type="EMBL" id="RXNV01000003">
    <property type="protein sequence ID" value="RTR32603.1"/>
    <property type="molecule type" value="Genomic_DNA"/>
</dbReference>
<sequence length="141" mass="15424">MSQITNIIELQYKLLEELKVTITQEKSALVEQSAELLLSLATTKAKLLDDLKMNDELLASHSELSLLTSDSVLSEKVNSAKKLLAECQQLNIENTSLIELNIASVKRFSQALQVSRNASSLTYNGKGKTSTISTLGNNLKA</sequence>
<gene>
    <name evidence="5" type="ORF">EKG39_09485</name>
</gene>
<keyword evidence="5" id="KW-0966">Cell projection</keyword>
<dbReference type="SUPFAM" id="SSF140566">
    <property type="entry name" value="FlgN-like"/>
    <property type="match status" value="1"/>
</dbReference>
<evidence type="ECO:0000313" key="6">
    <source>
        <dbReference type="Proteomes" id="UP000282060"/>
    </source>
</evidence>
<dbReference type="InterPro" id="IPR007809">
    <property type="entry name" value="FlgN-like"/>
</dbReference>
<reference evidence="5 6" key="1">
    <citation type="submission" date="2018-12" db="EMBL/GenBank/DDBJ databases">
        <authorList>
            <person name="Yu L."/>
        </authorList>
    </citation>
    <scope>NUCLEOTIDE SEQUENCE [LARGE SCALE GENOMIC DNA]</scope>
    <source>
        <strain evidence="5 6">HAW-EB5</strain>
    </source>
</reference>
<keyword evidence="5" id="KW-0282">Flagellum</keyword>
<evidence type="ECO:0000256" key="2">
    <source>
        <dbReference type="ARBA" id="ARBA00007703"/>
    </source>
</evidence>
<protein>
    <submittedName>
        <fullName evidence="5">Flagellar protein FlgN</fullName>
    </submittedName>
</protein>
<keyword evidence="3" id="KW-1005">Bacterial flagellum biogenesis</keyword>
<dbReference type="RefSeq" id="WP_126505510.1">
    <property type="nucleotide sequence ID" value="NZ_RXNV01000003.1"/>
</dbReference>
<dbReference type="OrthoDB" id="5900563at2"/>
<dbReference type="GO" id="GO:0044780">
    <property type="term" value="P:bacterial-type flagellum assembly"/>
    <property type="evidence" value="ECO:0007669"/>
    <property type="project" value="InterPro"/>
</dbReference>
<keyword evidence="5" id="KW-0969">Cilium</keyword>
<keyword evidence="6" id="KW-1185">Reference proteome</keyword>
<comment type="caution">
    <text evidence="5">The sequence shown here is derived from an EMBL/GenBank/DDBJ whole genome shotgun (WGS) entry which is preliminary data.</text>
</comment>
<organism evidence="5 6">
    <name type="scientific">Shewanella atlantica</name>
    <dbReference type="NCBI Taxonomy" id="271099"/>
    <lineage>
        <taxon>Bacteria</taxon>
        <taxon>Pseudomonadati</taxon>
        <taxon>Pseudomonadota</taxon>
        <taxon>Gammaproteobacteria</taxon>
        <taxon>Alteromonadales</taxon>
        <taxon>Shewanellaceae</taxon>
        <taxon>Shewanella</taxon>
    </lineage>
</organism>
<dbReference type="Gene3D" id="1.20.58.300">
    <property type="entry name" value="FlgN-like"/>
    <property type="match status" value="1"/>
</dbReference>
<accession>A0A3S0KJW7</accession>
<dbReference type="Proteomes" id="UP000282060">
    <property type="component" value="Unassembled WGS sequence"/>
</dbReference>
<dbReference type="InterPro" id="IPR036679">
    <property type="entry name" value="FlgN-like_sf"/>
</dbReference>
<name>A0A3S0KJW7_9GAMM</name>
<proteinExistence type="inferred from homology"/>